<evidence type="ECO:0000313" key="2">
    <source>
        <dbReference type="Proteomes" id="UP000002357"/>
    </source>
</evidence>
<reference evidence="1 2" key="1">
    <citation type="journal article" date="2010" name="Genome Biol. Evol.">
        <title>The sequence of a 1.8-mb bacterial linear plasmid reveals a rich evolutionary reservoir of secondary metabolic pathways.</title>
        <authorList>
            <person name="Medema M.H."/>
            <person name="Trefzer A."/>
            <person name="Kovalchuk A."/>
            <person name="van den Berg M."/>
            <person name="Mueller U."/>
            <person name="Heijne W."/>
            <person name="Wu L."/>
            <person name="Alam M.T."/>
            <person name="Ronning C.M."/>
            <person name="Nierman W.C."/>
            <person name="Bovenberg R.A.L."/>
            <person name="Breitling R."/>
            <person name="Takano E."/>
        </authorList>
    </citation>
    <scope>NUCLEOTIDE SEQUENCE [LARGE SCALE GENOMIC DNA]</scope>
    <source>
        <strain evidence="2">ATCC 27064 / DSM 738 / JCM 4710 / NBRC 13307 / NCIMB 12785 / NRRL 3585 / VKM Ac-602</strain>
    </source>
</reference>
<evidence type="ECO:0000313" key="1">
    <source>
        <dbReference type="EMBL" id="EFG06951.1"/>
    </source>
</evidence>
<gene>
    <name evidence="1" type="ORF">SCLAV_1878</name>
</gene>
<dbReference type="EMBL" id="CM000913">
    <property type="protein sequence ID" value="EFG06951.1"/>
    <property type="molecule type" value="Genomic_DNA"/>
</dbReference>
<dbReference type="STRING" id="1901.BB341_18930"/>
<organism evidence="1 2">
    <name type="scientific">Streptomyces clavuligerus</name>
    <dbReference type="NCBI Taxonomy" id="1901"/>
    <lineage>
        <taxon>Bacteria</taxon>
        <taxon>Bacillati</taxon>
        <taxon>Actinomycetota</taxon>
        <taxon>Actinomycetes</taxon>
        <taxon>Kitasatosporales</taxon>
        <taxon>Streptomycetaceae</taxon>
        <taxon>Streptomyces</taxon>
    </lineage>
</organism>
<sequence>MTGLGPSDLITLLNGLPHEVDERQSEYNLNLVRRLGEAPCISGLIGGILQDDVLMDEIAGRSYRHVNHFDKIVLVDTGAQLGYRLTLHAWCPPYTEKELKDELIHDHRFSFWSTILTGRLVSQNFARGENADASSTLPRVDFQQYRYVPEKQGTSTTSNFYEFIGETELEVTGETVEEQGNAYHLKYHRIHRVVLPRESMTCTLVLRGPRERNFSNVYNTAYPNTDTSNGNVMFSREELAGKFAGILANVNGA</sequence>
<dbReference type="Proteomes" id="UP000002357">
    <property type="component" value="Chromosome"/>
</dbReference>
<proteinExistence type="predicted"/>
<dbReference type="AlphaFoldDB" id="E2Q4B3"/>
<name>E2Q4B3_STRCL</name>
<dbReference type="eggNOG" id="ENOG5032WDM">
    <property type="taxonomic scope" value="Bacteria"/>
</dbReference>
<keyword evidence="2" id="KW-1185">Reference proteome</keyword>
<protein>
    <submittedName>
        <fullName evidence="1">Uncharacterized protein</fullName>
    </submittedName>
</protein>
<accession>E2Q4B3</accession>
<dbReference type="KEGG" id="sclf:BB341_18930"/>